<feature type="compositionally biased region" description="Basic and acidic residues" evidence="1">
    <location>
        <begin position="70"/>
        <end position="79"/>
    </location>
</feature>
<reference evidence="2" key="1">
    <citation type="journal article" date="2023" name="Science">
        <title>Genome structures resolve the early diversification of teleost fishes.</title>
        <authorList>
            <person name="Parey E."/>
            <person name="Louis A."/>
            <person name="Montfort J."/>
            <person name="Bouchez O."/>
            <person name="Roques C."/>
            <person name="Iampietro C."/>
            <person name="Lluch J."/>
            <person name="Castinel A."/>
            <person name="Donnadieu C."/>
            <person name="Desvignes T."/>
            <person name="Floi Bucao C."/>
            <person name="Jouanno E."/>
            <person name="Wen M."/>
            <person name="Mejri S."/>
            <person name="Dirks R."/>
            <person name="Jansen H."/>
            <person name="Henkel C."/>
            <person name="Chen W.J."/>
            <person name="Zahm M."/>
            <person name="Cabau C."/>
            <person name="Klopp C."/>
            <person name="Thompson A.W."/>
            <person name="Robinson-Rechavi M."/>
            <person name="Braasch I."/>
            <person name="Lecointre G."/>
            <person name="Bobe J."/>
            <person name="Postlethwait J.H."/>
            <person name="Berthelot C."/>
            <person name="Roest Crollius H."/>
            <person name="Guiguen Y."/>
        </authorList>
    </citation>
    <scope>NUCLEOTIDE SEQUENCE</scope>
    <source>
        <strain evidence="2">WJC10195</strain>
    </source>
</reference>
<gene>
    <name evidence="2" type="ORF">SKAU_G00229670</name>
</gene>
<proteinExistence type="predicted"/>
<accession>A0A9Q1IT78</accession>
<comment type="caution">
    <text evidence="2">The sequence shown here is derived from an EMBL/GenBank/DDBJ whole genome shotgun (WGS) entry which is preliminary data.</text>
</comment>
<evidence type="ECO:0000313" key="2">
    <source>
        <dbReference type="EMBL" id="KAJ8351491.1"/>
    </source>
</evidence>
<dbReference type="AlphaFoldDB" id="A0A9Q1IT78"/>
<evidence type="ECO:0000313" key="3">
    <source>
        <dbReference type="Proteomes" id="UP001152622"/>
    </source>
</evidence>
<name>A0A9Q1IT78_SYNKA</name>
<keyword evidence="3" id="KW-1185">Reference proteome</keyword>
<evidence type="ECO:0000256" key="1">
    <source>
        <dbReference type="SAM" id="MobiDB-lite"/>
    </source>
</evidence>
<organism evidence="2 3">
    <name type="scientific">Synaphobranchus kaupii</name>
    <name type="common">Kaup's arrowtooth eel</name>
    <dbReference type="NCBI Taxonomy" id="118154"/>
    <lineage>
        <taxon>Eukaryota</taxon>
        <taxon>Metazoa</taxon>
        <taxon>Chordata</taxon>
        <taxon>Craniata</taxon>
        <taxon>Vertebrata</taxon>
        <taxon>Euteleostomi</taxon>
        <taxon>Actinopterygii</taxon>
        <taxon>Neopterygii</taxon>
        <taxon>Teleostei</taxon>
        <taxon>Anguilliformes</taxon>
        <taxon>Synaphobranchidae</taxon>
        <taxon>Synaphobranchus</taxon>
    </lineage>
</organism>
<protein>
    <submittedName>
        <fullName evidence="2">Uncharacterized protein</fullName>
    </submittedName>
</protein>
<sequence length="123" mass="13336">MPCRQRLARTAVKRTMAATSAGGRPWLLSASPRAWLWVTFAVNFPSGAPARSPPSPNKLSCVKKVWSRSRPPDVRKDKPCPPFPSPYDKDTETSDRSASLDTGSTQAGGRRPATDDSRAVKVA</sequence>
<dbReference type="Proteomes" id="UP001152622">
    <property type="component" value="Chromosome 8"/>
</dbReference>
<feature type="region of interest" description="Disordered" evidence="1">
    <location>
        <begin position="65"/>
        <end position="123"/>
    </location>
</feature>
<feature type="compositionally biased region" description="Basic and acidic residues" evidence="1">
    <location>
        <begin position="112"/>
        <end position="123"/>
    </location>
</feature>
<feature type="compositionally biased region" description="Polar residues" evidence="1">
    <location>
        <begin position="96"/>
        <end position="107"/>
    </location>
</feature>
<dbReference type="EMBL" id="JAINUF010000008">
    <property type="protein sequence ID" value="KAJ8351491.1"/>
    <property type="molecule type" value="Genomic_DNA"/>
</dbReference>